<proteinExistence type="inferred from homology"/>
<dbReference type="HAMAP" id="MF_00180">
    <property type="entry name" value="RibB"/>
    <property type="match status" value="1"/>
</dbReference>
<feature type="binding site" evidence="14">
    <location>
        <begin position="34"/>
        <end position="35"/>
    </location>
    <ligand>
        <name>D-ribulose 5-phosphate</name>
        <dbReference type="ChEBI" id="CHEBI:58121"/>
    </ligand>
</feature>
<comment type="similarity">
    <text evidence="5">In the N-terminal section; belongs to the DHBP synthase family.</text>
</comment>
<dbReference type="GO" id="GO:0005829">
    <property type="term" value="C:cytosol"/>
    <property type="evidence" value="ECO:0007669"/>
    <property type="project" value="TreeGrafter"/>
</dbReference>
<keyword evidence="17" id="KW-1185">Reference proteome</keyword>
<comment type="pathway">
    <text evidence="4 14">Cofactor biosynthesis; riboflavin biosynthesis; 2-hydroxy-3-oxobutyl phosphate from D-ribulose 5-phosphate: step 1/1.</text>
</comment>
<keyword evidence="12 14" id="KW-0464">Manganese</keyword>
<dbReference type="FunFam" id="3.90.870.10:FF:000001">
    <property type="entry name" value="Riboflavin biosynthesis protein RibBA"/>
    <property type="match status" value="1"/>
</dbReference>
<dbReference type="PANTHER" id="PTHR21327">
    <property type="entry name" value="GTP CYCLOHYDROLASE II-RELATED"/>
    <property type="match status" value="1"/>
</dbReference>
<comment type="function">
    <text evidence="3 14">Catalyzes the conversion of D-ribulose 5-phosphate to formate and 3,4-dihydroxy-2-butanone 4-phosphate.</text>
</comment>
<evidence type="ECO:0000256" key="3">
    <source>
        <dbReference type="ARBA" id="ARBA00002284"/>
    </source>
</evidence>
<dbReference type="GO" id="GO:0009231">
    <property type="term" value="P:riboflavin biosynthetic process"/>
    <property type="evidence" value="ECO:0007669"/>
    <property type="project" value="UniProtKB-UniRule"/>
</dbReference>
<evidence type="ECO:0000256" key="13">
    <source>
        <dbReference type="ARBA" id="ARBA00023239"/>
    </source>
</evidence>
<evidence type="ECO:0000256" key="8">
    <source>
        <dbReference type="ARBA" id="ARBA00018836"/>
    </source>
</evidence>
<gene>
    <name evidence="14 16" type="primary">ribB</name>
    <name evidence="16" type="ORF">IEN85_01990</name>
</gene>
<dbReference type="Pfam" id="PF00925">
    <property type="entry name" value="GTP_cyclohydro2"/>
    <property type="match status" value="1"/>
</dbReference>
<comment type="caution">
    <text evidence="16">The sequence shown here is derived from an EMBL/GenBank/DDBJ whole genome shotgun (WGS) entry which is preliminary data.</text>
</comment>
<name>A0A927F4G6_9BACT</name>
<feature type="site" description="Essential for catalytic activity" evidence="14">
    <location>
        <position position="133"/>
    </location>
</feature>
<evidence type="ECO:0000256" key="5">
    <source>
        <dbReference type="ARBA" id="ARBA00005520"/>
    </source>
</evidence>
<evidence type="ECO:0000313" key="17">
    <source>
        <dbReference type="Proteomes" id="UP000622317"/>
    </source>
</evidence>
<comment type="catalytic activity">
    <reaction evidence="1 14">
        <text>D-ribulose 5-phosphate = (2S)-2-hydroxy-3-oxobutyl phosphate + formate + H(+)</text>
        <dbReference type="Rhea" id="RHEA:18457"/>
        <dbReference type="ChEBI" id="CHEBI:15378"/>
        <dbReference type="ChEBI" id="CHEBI:15740"/>
        <dbReference type="ChEBI" id="CHEBI:58121"/>
        <dbReference type="ChEBI" id="CHEBI:58830"/>
        <dbReference type="EC" id="4.1.99.12"/>
    </reaction>
</comment>
<dbReference type="PANTHER" id="PTHR21327:SF18">
    <property type="entry name" value="3,4-DIHYDROXY-2-BUTANONE 4-PHOSPHATE SYNTHASE"/>
    <property type="match status" value="1"/>
</dbReference>
<feature type="binding site" evidence="14">
    <location>
        <position position="35"/>
    </location>
    <ligand>
        <name>Mg(2+)</name>
        <dbReference type="ChEBI" id="CHEBI:18420"/>
        <label>1</label>
    </ligand>
</feature>
<dbReference type="GO" id="GO:0008686">
    <property type="term" value="F:3,4-dihydroxy-2-butanone-4-phosphate synthase activity"/>
    <property type="evidence" value="ECO:0007669"/>
    <property type="project" value="UniProtKB-UniRule"/>
</dbReference>
<protein>
    <recommendedName>
        <fullName evidence="8 14">3,4-dihydroxy-2-butanone 4-phosphate synthase</fullName>
        <shortName evidence="14">DHBP synthase</shortName>
        <ecNumber evidence="7 14">4.1.99.12</ecNumber>
    </recommendedName>
</protein>
<evidence type="ECO:0000256" key="14">
    <source>
        <dbReference type="HAMAP-Rule" id="MF_00180"/>
    </source>
</evidence>
<dbReference type="EC" id="4.1.99.12" evidence="7 14"/>
<evidence type="ECO:0000256" key="12">
    <source>
        <dbReference type="ARBA" id="ARBA00023211"/>
    </source>
</evidence>
<comment type="subunit">
    <text evidence="14">Homodimer.</text>
</comment>
<dbReference type="SUPFAM" id="SSF142695">
    <property type="entry name" value="RibA-like"/>
    <property type="match status" value="1"/>
</dbReference>
<dbReference type="EMBL" id="JACYFG010000003">
    <property type="protein sequence ID" value="MBD5778262.1"/>
    <property type="molecule type" value="Genomic_DNA"/>
</dbReference>
<keyword evidence="9 14" id="KW-0686">Riboflavin biosynthesis</keyword>
<feature type="binding site" evidence="14">
    <location>
        <begin position="147"/>
        <end position="151"/>
    </location>
    <ligand>
        <name>D-ribulose 5-phosphate</name>
        <dbReference type="ChEBI" id="CHEBI:58121"/>
    </ligand>
</feature>
<comment type="cofactor">
    <cofactor evidence="14">
        <name>Mg(2+)</name>
        <dbReference type="ChEBI" id="CHEBI:18420"/>
    </cofactor>
    <cofactor evidence="14">
        <name>Mn(2+)</name>
        <dbReference type="ChEBI" id="CHEBI:29035"/>
    </cofactor>
    <text evidence="14">Binds 2 divalent metal cations per subunit. Magnesium or manganese.</text>
</comment>
<dbReference type="GO" id="GO:0003935">
    <property type="term" value="F:GTP cyclohydrolase II activity"/>
    <property type="evidence" value="ECO:0007669"/>
    <property type="project" value="TreeGrafter"/>
</dbReference>
<evidence type="ECO:0000256" key="1">
    <source>
        <dbReference type="ARBA" id="ARBA00000141"/>
    </source>
</evidence>
<dbReference type="Pfam" id="PF00926">
    <property type="entry name" value="DHBP_synthase"/>
    <property type="match status" value="1"/>
</dbReference>
<feature type="domain" description="GTP cyclohydrolase II" evidence="15">
    <location>
        <begin position="221"/>
        <end position="358"/>
    </location>
</feature>
<evidence type="ECO:0000256" key="10">
    <source>
        <dbReference type="ARBA" id="ARBA00022723"/>
    </source>
</evidence>
<reference evidence="16" key="1">
    <citation type="submission" date="2020-09" db="EMBL/GenBank/DDBJ databases">
        <title>Pelagicoccus enzymogenes sp. nov. with an EPS production, isolated from marine sediment.</title>
        <authorList>
            <person name="Feng X."/>
        </authorList>
    </citation>
    <scope>NUCLEOTIDE SEQUENCE</scope>
    <source>
        <strain evidence="16">NFK12</strain>
    </source>
</reference>
<dbReference type="Gene3D" id="3.40.50.10990">
    <property type="entry name" value="GTP cyclohydrolase II"/>
    <property type="match status" value="1"/>
</dbReference>
<dbReference type="AlphaFoldDB" id="A0A927F4G6"/>
<feature type="binding site" evidence="14">
    <location>
        <position position="150"/>
    </location>
    <ligand>
        <name>Mg(2+)</name>
        <dbReference type="ChEBI" id="CHEBI:18420"/>
        <label>2</label>
    </ligand>
</feature>
<dbReference type="InterPro" id="IPR036144">
    <property type="entry name" value="RibA-like_sf"/>
</dbReference>
<keyword evidence="13 14" id="KW-0456">Lyase</keyword>
<feature type="binding site" evidence="14">
    <location>
        <position position="35"/>
    </location>
    <ligand>
        <name>Mg(2+)</name>
        <dbReference type="ChEBI" id="CHEBI:18420"/>
        <label>2</label>
    </ligand>
</feature>
<evidence type="ECO:0000256" key="9">
    <source>
        <dbReference type="ARBA" id="ARBA00022619"/>
    </source>
</evidence>
<sequence>MAEDAEEVVFDSVEDAIADIAAGKPVIVTDDEDRENEGDLVFAASKASVENVNLMIQHARGLICVPCTPHHLQRLGISPMVQENRESHKTDFTVSVDAAEGITTGISAYDRYHTIKLLADPDTRPDELVQPGHVFPLKAKSGGVLERAGHTEAAVDLASLAGQFPCAVICEVLNDDGTMARTPQLYEFKKRFGLKLISIASLIEYRHKRENLVELVSEKPYASVHGAFTMKVFRSLLDGREHVALVAGEISEQPTLVRVHAENVVKDIFHPEGSEGEDSIGLAMKRIAAEGSGAIVYIRRPGGGLVNSPEDKSMSLREYGIGAQILSAIGLKKIRLLSHSSRNVIALDGYGLEIVETVGL</sequence>
<evidence type="ECO:0000256" key="7">
    <source>
        <dbReference type="ARBA" id="ARBA00012153"/>
    </source>
</evidence>
<evidence type="ECO:0000256" key="11">
    <source>
        <dbReference type="ARBA" id="ARBA00022842"/>
    </source>
</evidence>
<feature type="site" description="Essential for catalytic activity" evidence="14">
    <location>
        <position position="171"/>
    </location>
</feature>
<dbReference type="PIRSF" id="PIRSF001259">
    <property type="entry name" value="RibA"/>
    <property type="match status" value="1"/>
</dbReference>
<dbReference type="InterPro" id="IPR017945">
    <property type="entry name" value="DHBP_synth_RibB-like_a/b_dom"/>
</dbReference>
<dbReference type="NCBIfam" id="TIGR00506">
    <property type="entry name" value="ribB"/>
    <property type="match status" value="1"/>
</dbReference>
<feature type="binding site" evidence="14">
    <location>
        <position position="39"/>
    </location>
    <ligand>
        <name>D-ribulose 5-phosphate</name>
        <dbReference type="ChEBI" id="CHEBI:58121"/>
    </ligand>
</feature>
<comment type="cofactor">
    <cofactor evidence="2">
        <name>Mn(2+)</name>
        <dbReference type="ChEBI" id="CHEBI:29035"/>
    </cofactor>
</comment>
<keyword evidence="11 14" id="KW-0460">Magnesium</keyword>
<comment type="similarity">
    <text evidence="6">In the C-terminal section; belongs to the GTP cyclohydrolase II family.</text>
</comment>
<evidence type="ECO:0000256" key="4">
    <source>
        <dbReference type="ARBA" id="ARBA00004904"/>
    </source>
</evidence>
<dbReference type="GO" id="GO:0030145">
    <property type="term" value="F:manganese ion binding"/>
    <property type="evidence" value="ECO:0007669"/>
    <property type="project" value="UniProtKB-UniRule"/>
</dbReference>
<dbReference type="InterPro" id="IPR000422">
    <property type="entry name" value="DHBP_synthase_RibB"/>
</dbReference>
<accession>A0A927F4G6</accession>
<organism evidence="16 17">
    <name type="scientific">Pelagicoccus enzymogenes</name>
    <dbReference type="NCBI Taxonomy" id="2773457"/>
    <lineage>
        <taxon>Bacteria</taxon>
        <taxon>Pseudomonadati</taxon>
        <taxon>Verrucomicrobiota</taxon>
        <taxon>Opitutia</taxon>
        <taxon>Puniceicoccales</taxon>
        <taxon>Pelagicoccaceae</taxon>
        <taxon>Pelagicoccus</taxon>
    </lineage>
</organism>
<dbReference type="InterPro" id="IPR032677">
    <property type="entry name" value="GTP_cyclohydro_II"/>
</dbReference>
<dbReference type="Proteomes" id="UP000622317">
    <property type="component" value="Unassembled WGS sequence"/>
</dbReference>
<evidence type="ECO:0000256" key="2">
    <source>
        <dbReference type="ARBA" id="ARBA00001936"/>
    </source>
</evidence>
<evidence type="ECO:0000256" key="6">
    <source>
        <dbReference type="ARBA" id="ARBA00008976"/>
    </source>
</evidence>
<keyword evidence="10 14" id="KW-0479">Metal-binding</keyword>
<dbReference type="GO" id="GO:0000287">
    <property type="term" value="F:magnesium ion binding"/>
    <property type="evidence" value="ECO:0007669"/>
    <property type="project" value="UniProtKB-UniRule"/>
</dbReference>
<evidence type="ECO:0000259" key="15">
    <source>
        <dbReference type="Pfam" id="PF00925"/>
    </source>
</evidence>
<dbReference type="SUPFAM" id="SSF55821">
    <property type="entry name" value="YrdC/RibB"/>
    <property type="match status" value="1"/>
</dbReference>
<evidence type="ECO:0000313" key="16">
    <source>
        <dbReference type="EMBL" id="MBD5778262.1"/>
    </source>
</evidence>
<dbReference type="Gene3D" id="3.90.870.10">
    <property type="entry name" value="DHBP synthase"/>
    <property type="match status" value="1"/>
</dbReference>
<comment type="similarity">
    <text evidence="14">Belongs to the DHBP synthase family.</text>
</comment>